<dbReference type="GO" id="GO:0006281">
    <property type="term" value="P:DNA repair"/>
    <property type="evidence" value="ECO:0007669"/>
    <property type="project" value="TreeGrafter"/>
</dbReference>
<evidence type="ECO:0000256" key="2">
    <source>
        <dbReference type="ARBA" id="ARBA00022801"/>
    </source>
</evidence>
<reference evidence="6" key="1">
    <citation type="submission" date="2017-12" db="EMBL/GenBank/DDBJ databases">
        <title>Gene loss provides genomic basis for host adaptation in cereal stripe rust fungi.</title>
        <authorList>
            <person name="Xia C."/>
        </authorList>
    </citation>
    <scope>NUCLEOTIDE SEQUENCE [LARGE SCALE GENOMIC DNA]</scope>
    <source>
        <strain evidence="6">93-210</strain>
    </source>
</reference>
<organism evidence="6 7">
    <name type="scientific">Puccinia striiformis</name>
    <dbReference type="NCBI Taxonomy" id="27350"/>
    <lineage>
        <taxon>Eukaryota</taxon>
        <taxon>Fungi</taxon>
        <taxon>Dikarya</taxon>
        <taxon>Basidiomycota</taxon>
        <taxon>Pucciniomycotina</taxon>
        <taxon>Pucciniomycetes</taxon>
        <taxon>Pucciniales</taxon>
        <taxon>Pucciniaceae</taxon>
        <taxon>Puccinia</taxon>
    </lineage>
</organism>
<evidence type="ECO:0000313" key="7">
    <source>
        <dbReference type="Proteomes" id="UP000239156"/>
    </source>
</evidence>
<keyword evidence="2" id="KW-0378">Hydrolase</keyword>
<evidence type="ECO:0000256" key="3">
    <source>
        <dbReference type="ARBA" id="ARBA00022840"/>
    </source>
</evidence>
<evidence type="ECO:0000259" key="5">
    <source>
        <dbReference type="PROSITE" id="PS51194"/>
    </source>
</evidence>
<proteinExistence type="predicted"/>
<dbReference type="AlphaFoldDB" id="A0A2S4UK19"/>
<evidence type="ECO:0000259" key="4">
    <source>
        <dbReference type="PROSITE" id="PS51192"/>
    </source>
</evidence>
<dbReference type="InterPro" id="IPR000330">
    <property type="entry name" value="SNF2_N"/>
</dbReference>
<dbReference type="SUPFAM" id="SSF52540">
    <property type="entry name" value="P-loop containing nucleoside triphosphate hydrolases"/>
    <property type="match status" value="2"/>
</dbReference>
<feature type="domain" description="Helicase C-terminal" evidence="5">
    <location>
        <begin position="542"/>
        <end position="725"/>
    </location>
</feature>
<dbReference type="EMBL" id="PKSL01000254">
    <property type="protein sequence ID" value="POV97620.1"/>
    <property type="molecule type" value="Genomic_DNA"/>
</dbReference>
<dbReference type="InterPro" id="IPR049730">
    <property type="entry name" value="SNF2/RAD54-like_C"/>
</dbReference>
<dbReference type="Pfam" id="PF00271">
    <property type="entry name" value="Helicase_C"/>
    <property type="match status" value="1"/>
</dbReference>
<feature type="domain" description="Helicase ATP-binding" evidence="4">
    <location>
        <begin position="236"/>
        <end position="411"/>
    </location>
</feature>
<accession>A0A2S4UK19</accession>
<sequence length="730" mass="82198">MNPEQDTQHANSPNLECLGTISSNCIMVDRLRGSIKYPSRTRALLQKGPETIKVFTWPGAEVGHVSRPLSDVLDRLLVGPTGTVSTELNTFLGVPNPPKTSYPAVIIDATVFASPSPTPTLTVILMLFSPSEHSSEVLRIFEDSNLKIEIIEGYCPDKCSGIPHSLHPEVGQRAAPGQSVHGCKTPLLTHQQQAVEFILKLESPESTTLSTFWSSSTCDWLRQAFHHTATTGRTTERINHNSQGSILADDMGLGKTLTSLALILTSKTAAESFANTEERNARATLVICPLSTLPNWEAEIRKHLDLSLTKYAVYHGEERKKWTAPNLWANDIVLVTYDTVANLYDSRCEALFEATWFRIILDEAHLIRDAATKRSRAIIALKTQRKLCLTGTPLQNQLSDLYTLLRFIRVDPWSREEVWQTFIKPNIRRKSAKAIELLQQLLATVSLRRLKTEVLHLPPKVEQYVGLPLLEPWQEDYHHRYHNFAAKFGVDRGGGSWDSSEFFQELTMLRLYCDHPSLIDGTRYDLPKRETTWRDSPKIIHLISDLKEHLHSEQSGQIAKAVVFSQWTSFLEIVGVALLAERIPFEQLDGSRSLQQREKSLEQIRHEPNVRVLLATIGAGGVGIDLTCTQKVYLMVSPVHKGNVIWTIILTPTRLKDPCWNPSVEDQATDRAYRLGQHCTTQIVVTSYKGALNLAFDQTSDNTKEVVRIMMESIHRHQQKERQIAGNSHG</sequence>
<dbReference type="GO" id="GO:0008094">
    <property type="term" value="F:ATP-dependent activity, acting on DNA"/>
    <property type="evidence" value="ECO:0007669"/>
    <property type="project" value="TreeGrafter"/>
</dbReference>
<dbReference type="SMART" id="SM00487">
    <property type="entry name" value="DEXDc"/>
    <property type="match status" value="1"/>
</dbReference>
<dbReference type="CDD" id="cd18793">
    <property type="entry name" value="SF2_C_SNF"/>
    <property type="match status" value="1"/>
</dbReference>
<dbReference type="SMART" id="SM00490">
    <property type="entry name" value="HELICc"/>
    <property type="match status" value="1"/>
</dbReference>
<dbReference type="PROSITE" id="PS51194">
    <property type="entry name" value="HELICASE_CTER"/>
    <property type="match status" value="1"/>
</dbReference>
<dbReference type="InterPro" id="IPR038718">
    <property type="entry name" value="SNF2-like_sf"/>
</dbReference>
<comment type="caution">
    <text evidence="6">The sequence shown here is derived from an EMBL/GenBank/DDBJ whole genome shotgun (WGS) entry which is preliminary data.</text>
</comment>
<dbReference type="GO" id="GO:0005524">
    <property type="term" value="F:ATP binding"/>
    <property type="evidence" value="ECO:0007669"/>
    <property type="project" value="UniProtKB-KW"/>
</dbReference>
<name>A0A2S4UK19_9BASI</name>
<dbReference type="InterPro" id="IPR001650">
    <property type="entry name" value="Helicase_C-like"/>
</dbReference>
<evidence type="ECO:0000256" key="1">
    <source>
        <dbReference type="ARBA" id="ARBA00022741"/>
    </source>
</evidence>
<dbReference type="Gene3D" id="3.40.50.10810">
    <property type="entry name" value="Tandem AAA-ATPase domain"/>
    <property type="match status" value="1"/>
</dbReference>
<dbReference type="GO" id="GO:0005634">
    <property type="term" value="C:nucleus"/>
    <property type="evidence" value="ECO:0007669"/>
    <property type="project" value="TreeGrafter"/>
</dbReference>
<dbReference type="GO" id="GO:0016787">
    <property type="term" value="F:hydrolase activity"/>
    <property type="evidence" value="ECO:0007669"/>
    <property type="project" value="UniProtKB-KW"/>
</dbReference>
<dbReference type="VEuPathDB" id="FungiDB:PSTT_14940"/>
<keyword evidence="3" id="KW-0067">ATP-binding</keyword>
<dbReference type="InterPro" id="IPR027417">
    <property type="entry name" value="P-loop_NTPase"/>
</dbReference>
<dbReference type="Proteomes" id="UP000239156">
    <property type="component" value="Unassembled WGS sequence"/>
</dbReference>
<dbReference type="Gene3D" id="3.40.50.300">
    <property type="entry name" value="P-loop containing nucleotide triphosphate hydrolases"/>
    <property type="match status" value="1"/>
</dbReference>
<dbReference type="CDD" id="cd18008">
    <property type="entry name" value="DEXDc_SHPRH-like"/>
    <property type="match status" value="1"/>
</dbReference>
<dbReference type="Pfam" id="PF00176">
    <property type="entry name" value="SNF2-rel_dom"/>
    <property type="match status" value="1"/>
</dbReference>
<dbReference type="VEuPathDB" id="FungiDB:PSHT_11660"/>
<keyword evidence="7" id="KW-1185">Reference proteome</keyword>
<evidence type="ECO:0008006" key="8">
    <source>
        <dbReference type="Google" id="ProtNLM"/>
    </source>
</evidence>
<protein>
    <recommendedName>
        <fullName evidence="8">Helicase ATP-binding domain-containing protein</fullName>
    </recommendedName>
</protein>
<dbReference type="PANTHER" id="PTHR45626:SF22">
    <property type="entry name" value="DNA REPAIR PROTEIN RAD5"/>
    <property type="match status" value="1"/>
</dbReference>
<dbReference type="PANTHER" id="PTHR45626">
    <property type="entry name" value="TRANSCRIPTION TERMINATION FACTOR 2-RELATED"/>
    <property type="match status" value="1"/>
</dbReference>
<dbReference type="PROSITE" id="PS51192">
    <property type="entry name" value="HELICASE_ATP_BIND_1"/>
    <property type="match status" value="1"/>
</dbReference>
<dbReference type="InterPro" id="IPR014001">
    <property type="entry name" value="Helicase_ATP-bd"/>
</dbReference>
<gene>
    <name evidence="6" type="ORF">PSTT_14940</name>
</gene>
<evidence type="ECO:0000313" key="6">
    <source>
        <dbReference type="EMBL" id="POV97620.1"/>
    </source>
</evidence>
<keyword evidence="1" id="KW-0547">Nucleotide-binding</keyword>
<dbReference type="InterPro" id="IPR050628">
    <property type="entry name" value="SNF2_RAD54_helicase_TF"/>
</dbReference>